<reference evidence="1" key="1">
    <citation type="submission" date="2020-09" db="EMBL/GenBank/DDBJ databases">
        <title>Taishania pollutisoli gen. nov., sp. nov., Isolated from Tetrabromobisphenol A-Contaminated Soil.</title>
        <authorList>
            <person name="Chen Q."/>
        </authorList>
    </citation>
    <scope>NUCLEOTIDE SEQUENCE</scope>
    <source>
        <strain evidence="1">CZZ-1</strain>
    </source>
</reference>
<gene>
    <name evidence="1" type="ORF">H9Y05_04320</name>
</gene>
<proteinExistence type="predicted"/>
<dbReference type="EMBL" id="JACVEL010000002">
    <property type="protein sequence ID" value="MBC9811695.1"/>
    <property type="molecule type" value="Genomic_DNA"/>
</dbReference>
<dbReference type="Proteomes" id="UP000652681">
    <property type="component" value="Unassembled WGS sequence"/>
</dbReference>
<evidence type="ECO:0000313" key="2">
    <source>
        <dbReference type="Proteomes" id="UP000652681"/>
    </source>
</evidence>
<dbReference type="RefSeq" id="WP_216713591.1">
    <property type="nucleotide sequence ID" value="NZ_JACVEL010000002.1"/>
</dbReference>
<organism evidence="1 2">
    <name type="scientific">Taishania pollutisoli</name>
    <dbReference type="NCBI Taxonomy" id="2766479"/>
    <lineage>
        <taxon>Bacteria</taxon>
        <taxon>Pseudomonadati</taxon>
        <taxon>Bacteroidota</taxon>
        <taxon>Flavobacteriia</taxon>
        <taxon>Flavobacteriales</taxon>
        <taxon>Crocinitomicaceae</taxon>
        <taxon>Taishania</taxon>
    </lineage>
</organism>
<accession>A0A8J6U1X6</accession>
<keyword evidence="2" id="KW-1185">Reference proteome</keyword>
<sequence length="193" mass="22805">MNEDQLKETVIDYFRKKRYDERMIPKTHFDIIHEIDDELTIRIEPLLDRNYSHSTDFVLILNPKGWINGTYEFMGDEEVGVLKNTPDHIHWALLFKLSLTGEVATCIFNSRRLVDDEIQVEQVSANDLPVELQSRITSIVHIMESYNYQFVSLEELEQQKDWANAIFKFRDGYQPTLYDLLFGSFELYTEADI</sequence>
<comment type="caution">
    <text evidence="1">The sequence shown here is derived from an EMBL/GenBank/DDBJ whole genome shotgun (WGS) entry which is preliminary data.</text>
</comment>
<protein>
    <submittedName>
        <fullName evidence="1">Uncharacterized protein</fullName>
    </submittedName>
</protein>
<evidence type="ECO:0000313" key="1">
    <source>
        <dbReference type="EMBL" id="MBC9811695.1"/>
    </source>
</evidence>
<dbReference type="AlphaFoldDB" id="A0A8J6U1X6"/>
<name>A0A8J6U1X6_9FLAO</name>